<evidence type="ECO:0000256" key="1">
    <source>
        <dbReference type="SAM" id="MobiDB-lite"/>
    </source>
</evidence>
<feature type="compositionally biased region" description="Acidic residues" evidence="1">
    <location>
        <begin position="195"/>
        <end position="205"/>
    </location>
</feature>
<dbReference type="RefSeq" id="WP_227229749.1">
    <property type="nucleotide sequence ID" value="NZ_JAJCVJ010000002.1"/>
</dbReference>
<dbReference type="AlphaFoldDB" id="A0ABD5RC22"/>
<feature type="region of interest" description="Disordered" evidence="1">
    <location>
        <begin position="24"/>
        <end position="58"/>
    </location>
</feature>
<dbReference type="EMBL" id="JBHSKX010000002">
    <property type="protein sequence ID" value="MFC5367498.1"/>
    <property type="molecule type" value="Genomic_DNA"/>
</dbReference>
<dbReference type="PROSITE" id="PS51257">
    <property type="entry name" value="PROKAR_LIPOPROTEIN"/>
    <property type="match status" value="1"/>
</dbReference>
<organism evidence="2 3">
    <name type="scientific">Salinirubrum litoreum</name>
    <dbReference type="NCBI Taxonomy" id="1126234"/>
    <lineage>
        <taxon>Archaea</taxon>
        <taxon>Methanobacteriati</taxon>
        <taxon>Methanobacteriota</taxon>
        <taxon>Stenosarchaea group</taxon>
        <taxon>Halobacteria</taxon>
        <taxon>Halobacteriales</taxon>
        <taxon>Haloferacaceae</taxon>
        <taxon>Salinirubrum</taxon>
    </lineage>
</organism>
<comment type="caution">
    <text evidence="2">The sequence shown here is derived from an EMBL/GenBank/DDBJ whole genome shotgun (WGS) entry which is preliminary data.</text>
</comment>
<reference evidence="2 3" key="1">
    <citation type="journal article" date="2019" name="Int. J. Syst. Evol. Microbiol.">
        <title>The Global Catalogue of Microorganisms (GCM) 10K type strain sequencing project: providing services to taxonomists for standard genome sequencing and annotation.</title>
        <authorList>
            <consortium name="The Broad Institute Genomics Platform"/>
            <consortium name="The Broad Institute Genome Sequencing Center for Infectious Disease"/>
            <person name="Wu L."/>
            <person name="Ma J."/>
        </authorList>
    </citation>
    <scope>NUCLEOTIDE SEQUENCE [LARGE SCALE GENOMIC DNA]</scope>
    <source>
        <strain evidence="2 3">CGMCC 1.12237</strain>
    </source>
</reference>
<evidence type="ECO:0000313" key="2">
    <source>
        <dbReference type="EMBL" id="MFC5367498.1"/>
    </source>
</evidence>
<feature type="region of interest" description="Disordered" evidence="1">
    <location>
        <begin position="179"/>
        <end position="205"/>
    </location>
</feature>
<accession>A0ABD5RC22</accession>
<name>A0ABD5RC22_9EURY</name>
<proteinExistence type="predicted"/>
<dbReference type="Proteomes" id="UP001596201">
    <property type="component" value="Unassembled WGS sequence"/>
</dbReference>
<protein>
    <recommendedName>
        <fullName evidence="4">Lipoprotein</fullName>
    </recommendedName>
</protein>
<sequence>MQSWSRRHALQALSTGALAALAGCSGSSSGGSSNNRVPRGTPVKEYDERRVRRDADRPLVTVTAESDDTLQNDNGVHEYLTSPDEVEGLSFDLPDGAGDFRTFVTDTDFESALVLLVERTVAACSDLEVVGVYREDDGLDVQFCSAEKPADAACASGDRDRVAVAIRLPFTGERLTGFGYGWSSSCHTRPRPFDPPEDDEGGEQR</sequence>
<feature type="compositionally biased region" description="Basic and acidic residues" evidence="1">
    <location>
        <begin position="42"/>
        <end position="57"/>
    </location>
</feature>
<feature type="compositionally biased region" description="Low complexity" evidence="1">
    <location>
        <begin position="24"/>
        <end position="33"/>
    </location>
</feature>
<keyword evidence="3" id="KW-1185">Reference proteome</keyword>
<evidence type="ECO:0000313" key="3">
    <source>
        <dbReference type="Proteomes" id="UP001596201"/>
    </source>
</evidence>
<gene>
    <name evidence="2" type="ORF">ACFPJ5_11155</name>
</gene>
<evidence type="ECO:0008006" key="4">
    <source>
        <dbReference type="Google" id="ProtNLM"/>
    </source>
</evidence>